<dbReference type="SUPFAM" id="SSF50182">
    <property type="entry name" value="Sm-like ribonucleoproteins"/>
    <property type="match status" value="1"/>
</dbReference>
<dbReference type="InterPro" id="IPR010920">
    <property type="entry name" value="LSM_dom_sf"/>
</dbReference>
<evidence type="ECO:0000256" key="9">
    <source>
        <dbReference type="PIRNR" id="PIRNR017209"/>
    </source>
</evidence>
<evidence type="ECO:0000256" key="7">
    <source>
        <dbReference type="ARBA" id="ARBA00023136"/>
    </source>
</evidence>
<dbReference type="Proteomes" id="UP001190926">
    <property type="component" value="Unassembled WGS sequence"/>
</dbReference>
<dbReference type="InterPro" id="IPR023408">
    <property type="entry name" value="MscS_beta-dom_sf"/>
</dbReference>
<dbReference type="GO" id="GO:0050982">
    <property type="term" value="P:detection of mechanical stimulus"/>
    <property type="evidence" value="ECO:0007669"/>
    <property type="project" value="UniProtKB-ARBA"/>
</dbReference>
<dbReference type="GO" id="GO:0005886">
    <property type="term" value="C:plasma membrane"/>
    <property type="evidence" value="ECO:0007669"/>
    <property type="project" value="UniProtKB-UniRule"/>
</dbReference>
<evidence type="ECO:0000256" key="3">
    <source>
        <dbReference type="ARBA" id="ARBA00022448"/>
    </source>
</evidence>
<accession>A0AAD4IZJ7</accession>
<keyword evidence="14" id="KW-1185">Reference proteome</keyword>
<evidence type="ECO:0000256" key="4">
    <source>
        <dbReference type="ARBA" id="ARBA00022692"/>
    </source>
</evidence>
<feature type="transmembrane region" description="Helical" evidence="11">
    <location>
        <begin position="153"/>
        <end position="170"/>
    </location>
</feature>
<feature type="transmembrane region" description="Helical" evidence="11">
    <location>
        <begin position="71"/>
        <end position="90"/>
    </location>
</feature>
<dbReference type="EMBL" id="SDAM02000350">
    <property type="protein sequence ID" value="KAH6824347.1"/>
    <property type="molecule type" value="Genomic_DNA"/>
</dbReference>
<comment type="caution">
    <text evidence="13">The sequence shown here is derived from an EMBL/GenBank/DDBJ whole genome shotgun (WGS) entry which is preliminary data.</text>
</comment>
<feature type="region of interest" description="Disordered" evidence="10">
    <location>
        <begin position="265"/>
        <end position="320"/>
    </location>
</feature>
<gene>
    <name evidence="13" type="ORF">C2S53_005747</name>
</gene>
<name>A0AAD4IZJ7_PERFH</name>
<sequence length="697" mass="80262">MKTKSRLLDPPENIPDRRSEMLKSGQLRSEVNGRASGMVGRPGGEEEEEDPLFDEDLPDEYKKSKFNALTFAQWVSLILIVTALICTFSIEEQWKRKKFRGLHLWKWEVLILVLICGRLVSGWGIRIVVFFIERNFFMRKRVLYFVYGVKRPVQNCIWLGLVLIAWHSMFDQTVQGNNKFLWYVNKLLVCMIVGTLLWLVKTLMVKILASSFHVSTFFDRIQESLFNQYVIEALSGPPHIEIKKQLEEEERTMAEVWRLQNAGATLPPDLRPPALQQQQPKSGKIGGLPPRPTKGVSFKVSGQLPKNQEATKTPQEDQGISIENLHKMNHKNVSAWNMKRLMKVVKKGVLTTLDERVQHSFEGDEASTQIRSECEAKCAARKIFRNVAKPKAKFIYLDDLMRFLQEEEAIKTFNAVEGSNETEKISKASLKSWVVNAFIERRALALTLNDTKTAVDKLHQMVNVLVGMIIVIVCLVILEIATSKFLLYISSQIVVVAFIFGNTCKTIFEAMIFVFVMHPFDVGDRCEIDGVQMIVEEMNILTTVFLRYDNLKIIYPNVTLATRPIGNFYRSPDMGDSVDFAVHITTPVEKIAQIKQKIITYIESKPDYWYTQPSVVLMNIEQLHMLKLSVWLRHKMNHQNMGDRWKRRALLVEEMVKILKELDIEYRLYPLDINVRAMPQITSTRIPPGWPTPPPTS</sequence>
<evidence type="ECO:0000313" key="13">
    <source>
        <dbReference type="EMBL" id="KAH6824347.1"/>
    </source>
</evidence>
<dbReference type="InterPro" id="IPR016688">
    <property type="entry name" value="MscS-like_plants/fungi"/>
</dbReference>
<keyword evidence="8" id="KW-0407">Ion channel</keyword>
<keyword evidence="6" id="KW-0406">Ion transport</keyword>
<dbReference type="Gene3D" id="2.30.30.60">
    <property type="match status" value="1"/>
</dbReference>
<dbReference type="GO" id="GO:0006820">
    <property type="term" value="P:monoatomic anion transport"/>
    <property type="evidence" value="ECO:0007669"/>
    <property type="project" value="TreeGrafter"/>
</dbReference>
<comment type="similarity">
    <text evidence="2 9">Belongs to the MscS (TC 1.A.23) family.</text>
</comment>
<keyword evidence="7 9" id="KW-0472">Membrane</keyword>
<proteinExistence type="inferred from homology"/>
<dbReference type="GO" id="GO:0008381">
    <property type="term" value="F:mechanosensitive monoatomic ion channel activity"/>
    <property type="evidence" value="ECO:0007669"/>
    <property type="project" value="TreeGrafter"/>
</dbReference>
<feature type="transmembrane region" description="Helical" evidence="11">
    <location>
        <begin position="487"/>
        <end position="508"/>
    </location>
</feature>
<keyword evidence="5 11" id="KW-1133">Transmembrane helix</keyword>
<dbReference type="InterPro" id="IPR006685">
    <property type="entry name" value="MscS_channel_2nd"/>
</dbReference>
<dbReference type="SMR" id="A0AAD4IZJ7"/>
<feature type="transmembrane region" description="Helical" evidence="11">
    <location>
        <begin position="110"/>
        <end position="132"/>
    </location>
</feature>
<protein>
    <recommendedName>
        <fullName evidence="9">Mechanosensitive ion channel protein</fullName>
    </recommendedName>
</protein>
<evidence type="ECO:0000313" key="14">
    <source>
        <dbReference type="Proteomes" id="UP001190926"/>
    </source>
</evidence>
<evidence type="ECO:0000256" key="6">
    <source>
        <dbReference type="ARBA" id="ARBA00023065"/>
    </source>
</evidence>
<feature type="domain" description="Mechanosensitive ion channel MscS" evidence="12">
    <location>
        <begin position="512"/>
        <end position="568"/>
    </location>
</feature>
<evidence type="ECO:0000259" key="12">
    <source>
        <dbReference type="Pfam" id="PF00924"/>
    </source>
</evidence>
<evidence type="ECO:0000256" key="2">
    <source>
        <dbReference type="ARBA" id="ARBA00008017"/>
    </source>
</evidence>
<evidence type="ECO:0000256" key="10">
    <source>
        <dbReference type="SAM" id="MobiDB-lite"/>
    </source>
</evidence>
<dbReference type="AlphaFoldDB" id="A0AAD4IZJ7"/>
<keyword evidence="3" id="KW-0813">Transport</keyword>
<evidence type="ECO:0000256" key="1">
    <source>
        <dbReference type="ARBA" id="ARBA00004141"/>
    </source>
</evidence>
<evidence type="ECO:0000256" key="5">
    <source>
        <dbReference type="ARBA" id="ARBA00022989"/>
    </source>
</evidence>
<dbReference type="PANTHER" id="PTHR31618">
    <property type="entry name" value="MECHANOSENSITIVE ION CHANNEL PROTEIN 5"/>
    <property type="match status" value="1"/>
</dbReference>
<evidence type="ECO:0000256" key="8">
    <source>
        <dbReference type="ARBA" id="ARBA00023303"/>
    </source>
</evidence>
<reference evidence="13 14" key="1">
    <citation type="journal article" date="2021" name="Nat. Commun.">
        <title>Incipient diploidization of the medicinal plant Perilla within 10,000 years.</title>
        <authorList>
            <person name="Zhang Y."/>
            <person name="Shen Q."/>
            <person name="Leng L."/>
            <person name="Zhang D."/>
            <person name="Chen S."/>
            <person name="Shi Y."/>
            <person name="Ning Z."/>
            <person name="Chen S."/>
        </authorList>
    </citation>
    <scope>NUCLEOTIDE SEQUENCE [LARGE SCALE GENOMIC DNA]</scope>
    <source>
        <strain evidence="14">cv. PC099</strain>
    </source>
</reference>
<feature type="transmembrane region" description="Helical" evidence="11">
    <location>
        <begin position="182"/>
        <end position="200"/>
    </location>
</feature>
<feature type="transmembrane region" description="Helical" evidence="11">
    <location>
        <begin position="462"/>
        <end position="481"/>
    </location>
</feature>
<feature type="compositionally biased region" description="Basic and acidic residues" evidence="10">
    <location>
        <begin position="1"/>
        <end position="21"/>
    </location>
</feature>
<dbReference type="FunFam" id="2.30.30.60:FF:000003">
    <property type="entry name" value="Predicted mechanosensitive ion channel"/>
    <property type="match status" value="1"/>
</dbReference>
<dbReference type="Pfam" id="PF00924">
    <property type="entry name" value="MS_channel_2nd"/>
    <property type="match status" value="1"/>
</dbReference>
<evidence type="ECO:0000256" key="11">
    <source>
        <dbReference type="SAM" id="Phobius"/>
    </source>
</evidence>
<feature type="compositionally biased region" description="Polar residues" evidence="10">
    <location>
        <begin position="304"/>
        <end position="318"/>
    </location>
</feature>
<organism evidence="13 14">
    <name type="scientific">Perilla frutescens var. hirtella</name>
    <name type="common">Perilla citriodora</name>
    <name type="synonym">Perilla setoyensis</name>
    <dbReference type="NCBI Taxonomy" id="608512"/>
    <lineage>
        <taxon>Eukaryota</taxon>
        <taxon>Viridiplantae</taxon>
        <taxon>Streptophyta</taxon>
        <taxon>Embryophyta</taxon>
        <taxon>Tracheophyta</taxon>
        <taxon>Spermatophyta</taxon>
        <taxon>Magnoliopsida</taxon>
        <taxon>eudicotyledons</taxon>
        <taxon>Gunneridae</taxon>
        <taxon>Pentapetalae</taxon>
        <taxon>asterids</taxon>
        <taxon>lamiids</taxon>
        <taxon>Lamiales</taxon>
        <taxon>Lamiaceae</taxon>
        <taxon>Nepetoideae</taxon>
        <taxon>Elsholtzieae</taxon>
        <taxon>Perilla</taxon>
    </lineage>
</organism>
<feature type="region of interest" description="Disordered" evidence="10">
    <location>
        <begin position="1"/>
        <end position="51"/>
    </location>
</feature>
<dbReference type="PANTHER" id="PTHR31618:SF16">
    <property type="entry name" value="MECHANOSENSITIVE ION CHANNEL PROTEIN"/>
    <property type="match status" value="1"/>
</dbReference>
<comment type="subcellular location">
    <subcellularLocation>
        <location evidence="1">Membrane</location>
        <topology evidence="1">Multi-pass membrane protein</topology>
    </subcellularLocation>
</comment>
<keyword evidence="4 11" id="KW-0812">Transmembrane</keyword>
<dbReference type="PIRSF" id="PIRSF017209">
    <property type="entry name" value="Memb_At2g17000_prd"/>
    <property type="match status" value="1"/>
</dbReference>